<protein>
    <recommendedName>
        <fullName evidence="7">THAP-type domain-containing protein</fullName>
    </recommendedName>
</protein>
<feature type="compositionally biased region" description="Basic and acidic residues" evidence="6">
    <location>
        <begin position="113"/>
        <end position="125"/>
    </location>
</feature>
<dbReference type="Gene3D" id="6.20.210.20">
    <property type="entry name" value="THAP domain"/>
    <property type="match status" value="1"/>
</dbReference>
<dbReference type="InterPro" id="IPR021896">
    <property type="entry name" value="THAP9-like_HTH"/>
</dbReference>
<dbReference type="GO" id="GO:0000978">
    <property type="term" value="F:RNA polymerase II cis-regulatory region sequence-specific DNA binding"/>
    <property type="evidence" value="ECO:0007669"/>
    <property type="project" value="TreeGrafter"/>
</dbReference>
<keyword evidence="1" id="KW-0479">Metal-binding</keyword>
<dbReference type="InterPro" id="IPR026516">
    <property type="entry name" value="THAP1/10"/>
</dbReference>
<feature type="compositionally biased region" description="Basic residues" evidence="6">
    <location>
        <begin position="176"/>
        <end position="185"/>
    </location>
</feature>
<dbReference type="EMBL" id="KB298547">
    <property type="protein sequence ID" value="ELU09077.1"/>
    <property type="molecule type" value="Genomic_DNA"/>
</dbReference>
<feature type="compositionally biased region" description="Pro residues" evidence="6">
    <location>
        <begin position="136"/>
        <end position="148"/>
    </location>
</feature>
<dbReference type="SMART" id="SM00980">
    <property type="entry name" value="THAP"/>
    <property type="match status" value="1"/>
</dbReference>
<sequence length="270" mass="30962">MAEKNAVDTNARKSKWKTGYGIQCAAPGCDSYQGTCDLPFRAFPKTEERCRLWVQFMRRQDFLGKSVKELSKKKLCNLHFEDSQFMNSKDRRSKLMPSAIPTLFNVPNPPKLIETKRKAPADRRPPAKKLCLESSPPLPSPPHPPSPPSEKTHFQSKIQSLQKANDMLRKRAERAQKKKKSPSKRCQRETAINLVSKFLTGFTLQFFISQIMLSATKKKGHRYSEELKTFSLSIFHASPKAYRLFRKVFALPCVSTLKGRDCMFLNVHIQ</sequence>
<feature type="region of interest" description="Disordered" evidence="6">
    <location>
        <begin position="106"/>
        <end position="186"/>
    </location>
</feature>
<dbReference type="OrthoDB" id="8192384at2759"/>
<evidence type="ECO:0000256" key="5">
    <source>
        <dbReference type="PROSITE-ProRule" id="PRU00309"/>
    </source>
</evidence>
<feature type="domain" description="THAP-type" evidence="7">
    <location>
        <begin position="20"/>
        <end position="104"/>
    </location>
</feature>
<dbReference type="STRING" id="283909.R7UYS3"/>
<dbReference type="GO" id="GO:0006357">
    <property type="term" value="P:regulation of transcription by RNA polymerase II"/>
    <property type="evidence" value="ECO:0007669"/>
    <property type="project" value="TreeGrafter"/>
</dbReference>
<dbReference type="InterPro" id="IPR038441">
    <property type="entry name" value="THAP_Znf_sf"/>
</dbReference>
<accession>R7UYS3</accession>
<evidence type="ECO:0000313" key="10">
    <source>
        <dbReference type="Proteomes" id="UP000014760"/>
    </source>
</evidence>
<keyword evidence="3" id="KW-0862">Zinc</keyword>
<feature type="compositionally biased region" description="Basic and acidic residues" evidence="6">
    <location>
        <begin position="166"/>
        <end position="175"/>
    </location>
</feature>
<dbReference type="SUPFAM" id="SSF57716">
    <property type="entry name" value="Glucocorticoid receptor-like (DNA-binding domain)"/>
    <property type="match status" value="1"/>
</dbReference>
<dbReference type="EMBL" id="AMQN01021398">
    <property type="status" value="NOT_ANNOTATED_CDS"/>
    <property type="molecule type" value="Genomic_DNA"/>
</dbReference>
<reference evidence="10" key="1">
    <citation type="submission" date="2012-12" db="EMBL/GenBank/DDBJ databases">
        <authorList>
            <person name="Hellsten U."/>
            <person name="Grimwood J."/>
            <person name="Chapman J.A."/>
            <person name="Shapiro H."/>
            <person name="Aerts A."/>
            <person name="Otillar R.P."/>
            <person name="Terry A.Y."/>
            <person name="Boore J.L."/>
            <person name="Simakov O."/>
            <person name="Marletaz F."/>
            <person name="Cho S.-J."/>
            <person name="Edsinger-Gonzales E."/>
            <person name="Havlak P."/>
            <person name="Kuo D.-H."/>
            <person name="Larsson T."/>
            <person name="Lv J."/>
            <person name="Arendt D."/>
            <person name="Savage R."/>
            <person name="Osoegawa K."/>
            <person name="de Jong P."/>
            <person name="Lindberg D.R."/>
            <person name="Seaver E.C."/>
            <person name="Weisblat D.A."/>
            <person name="Putnam N.H."/>
            <person name="Grigoriev I.V."/>
            <person name="Rokhsar D.S."/>
        </authorList>
    </citation>
    <scope>NUCLEOTIDE SEQUENCE</scope>
    <source>
        <strain evidence="10">I ESC-2004</strain>
    </source>
</reference>
<dbReference type="Proteomes" id="UP000014760">
    <property type="component" value="Unassembled WGS sequence"/>
</dbReference>
<evidence type="ECO:0000256" key="6">
    <source>
        <dbReference type="SAM" id="MobiDB-lite"/>
    </source>
</evidence>
<gene>
    <name evidence="8" type="ORF">CAPTEDRAFT_209860</name>
</gene>
<dbReference type="EnsemblMetazoa" id="CapteT209860">
    <property type="protein sequence ID" value="CapteP209860"/>
    <property type="gene ID" value="CapteG209860"/>
</dbReference>
<evidence type="ECO:0000259" key="7">
    <source>
        <dbReference type="PROSITE" id="PS50950"/>
    </source>
</evidence>
<dbReference type="GO" id="GO:0003700">
    <property type="term" value="F:DNA-binding transcription factor activity"/>
    <property type="evidence" value="ECO:0007669"/>
    <property type="project" value="TreeGrafter"/>
</dbReference>
<name>R7UYS3_CAPTE</name>
<dbReference type="Pfam" id="PF05485">
    <property type="entry name" value="THAP"/>
    <property type="match status" value="1"/>
</dbReference>
<keyword evidence="10" id="KW-1185">Reference proteome</keyword>
<keyword evidence="4 5" id="KW-0238">DNA-binding</keyword>
<dbReference type="GO" id="GO:0005634">
    <property type="term" value="C:nucleus"/>
    <property type="evidence" value="ECO:0007669"/>
    <property type="project" value="TreeGrafter"/>
</dbReference>
<evidence type="ECO:0000256" key="1">
    <source>
        <dbReference type="ARBA" id="ARBA00022723"/>
    </source>
</evidence>
<evidence type="ECO:0000313" key="8">
    <source>
        <dbReference type="EMBL" id="ELU09077.1"/>
    </source>
</evidence>
<dbReference type="PANTHER" id="PTHR46600:SF2">
    <property type="entry name" value="THAP DOMAIN-CONTAINING PROTEIN 1"/>
    <property type="match status" value="1"/>
</dbReference>
<keyword evidence="2 5" id="KW-0863">Zinc-finger</keyword>
<evidence type="ECO:0000256" key="4">
    <source>
        <dbReference type="ARBA" id="ARBA00023125"/>
    </source>
</evidence>
<dbReference type="InterPro" id="IPR006612">
    <property type="entry name" value="THAP_Znf"/>
</dbReference>
<dbReference type="HOGENOM" id="CLU_090111_0_0_1"/>
<proteinExistence type="predicted"/>
<dbReference type="PROSITE" id="PS50950">
    <property type="entry name" value="ZF_THAP"/>
    <property type="match status" value="1"/>
</dbReference>
<evidence type="ECO:0000256" key="3">
    <source>
        <dbReference type="ARBA" id="ARBA00022833"/>
    </source>
</evidence>
<reference evidence="8 10" key="2">
    <citation type="journal article" date="2013" name="Nature">
        <title>Insights into bilaterian evolution from three spiralian genomes.</title>
        <authorList>
            <person name="Simakov O."/>
            <person name="Marletaz F."/>
            <person name="Cho S.J."/>
            <person name="Edsinger-Gonzales E."/>
            <person name="Havlak P."/>
            <person name="Hellsten U."/>
            <person name="Kuo D.H."/>
            <person name="Larsson T."/>
            <person name="Lv J."/>
            <person name="Arendt D."/>
            <person name="Savage R."/>
            <person name="Osoegawa K."/>
            <person name="de Jong P."/>
            <person name="Grimwood J."/>
            <person name="Chapman J.A."/>
            <person name="Shapiro H."/>
            <person name="Aerts A."/>
            <person name="Otillar R.P."/>
            <person name="Terry A.Y."/>
            <person name="Boore J.L."/>
            <person name="Grigoriev I.V."/>
            <person name="Lindberg D.R."/>
            <person name="Seaver E.C."/>
            <person name="Weisblat D.A."/>
            <person name="Putnam N.H."/>
            <person name="Rokhsar D.S."/>
        </authorList>
    </citation>
    <scope>NUCLEOTIDE SEQUENCE</scope>
    <source>
        <strain evidence="8 10">I ESC-2004</strain>
    </source>
</reference>
<dbReference type="OMA" id="CLDETIF"/>
<dbReference type="Pfam" id="PF12017">
    <property type="entry name" value="Tnp_P_element"/>
    <property type="match status" value="1"/>
</dbReference>
<evidence type="ECO:0000256" key="2">
    <source>
        <dbReference type="ARBA" id="ARBA00022771"/>
    </source>
</evidence>
<dbReference type="PANTHER" id="PTHR46600">
    <property type="entry name" value="THAP DOMAIN-CONTAINING"/>
    <property type="match status" value="1"/>
</dbReference>
<organism evidence="8">
    <name type="scientific">Capitella teleta</name>
    <name type="common">Polychaete worm</name>
    <dbReference type="NCBI Taxonomy" id="283909"/>
    <lineage>
        <taxon>Eukaryota</taxon>
        <taxon>Metazoa</taxon>
        <taxon>Spiralia</taxon>
        <taxon>Lophotrochozoa</taxon>
        <taxon>Annelida</taxon>
        <taxon>Polychaeta</taxon>
        <taxon>Sedentaria</taxon>
        <taxon>Scolecida</taxon>
        <taxon>Capitellidae</taxon>
        <taxon>Capitella</taxon>
    </lineage>
</organism>
<dbReference type="SMART" id="SM00692">
    <property type="entry name" value="DM3"/>
    <property type="match status" value="1"/>
</dbReference>
<evidence type="ECO:0000313" key="9">
    <source>
        <dbReference type="EnsemblMetazoa" id="CapteP209860"/>
    </source>
</evidence>
<dbReference type="AlphaFoldDB" id="R7UYS3"/>
<reference evidence="9" key="3">
    <citation type="submission" date="2015-06" db="UniProtKB">
        <authorList>
            <consortium name="EnsemblMetazoa"/>
        </authorList>
    </citation>
    <scope>IDENTIFICATION</scope>
</reference>
<dbReference type="GO" id="GO:0008270">
    <property type="term" value="F:zinc ion binding"/>
    <property type="evidence" value="ECO:0007669"/>
    <property type="project" value="UniProtKB-KW"/>
</dbReference>